<evidence type="ECO:0000313" key="2">
    <source>
        <dbReference type="Proteomes" id="UP000287651"/>
    </source>
</evidence>
<reference evidence="1 2" key="1">
    <citation type="journal article" date="2014" name="Agronomy (Basel)">
        <title>A Draft Genome Sequence for Ensete ventricosum, the Drought-Tolerant Tree Against Hunger.</title>
        <authorList>
            <person name="Harrison J."/>
            <person name="Moore K.A."/>
            <person name="Paszkiewicz K."/>
            <person name="Jones T."/>
            <person name="Grant M."/>
            <person name="Ambacheew D."/>
            <person name="Muzemil S."/>
            <person name="Studholme D.J."/>
        </authorList>
    </citation>
    <scope>NUCLEOTIDE SEQUENCE [LARGE SCALE GENOMIC DNA]</scope>
</reference>
<name>A0A426XES8_ENSVE</name>
<proteinExistence type="predicted"/>
<sequence length="257" mass="29747">MDPLGLGLGFGIQNVESRQTCNMAIAESYAPSRRCKYLCKLLKEKREHLWNEYMHFVAQVQMEKMYTKRSEQDPNPINDGETFTMLEFAFIPLKAQQDKEMEIAGKNIWWRAMHGFRKQNRPFLIGTLQETGIMDEHQWKHPDNKPAGEATWAEPGETPYYATWPVQAYCDTFFVSNGLLLSCVKGKPFYSIDWWKGEDNDPVYISYWGKRPRTVLKITLKVTGGTIKCKSGSSEPDLLDEEWADEDFHANWGVAEK</sequence>
<dbReference type="EMBL" id="AMZH03021654">
    <property type="protein sequence ID" value="RRT37988.1"/>
    <property type="molecule type" value="Genomic_DNA"/>
</dbReference>
<comment type="caution">
    <text evidence="1">The sequence shown here is derived from an EMBL/GenBank/DDBJ whole genome shotgun (WGS) entry which is preliminary data.</text>
</comment>
<dbReference type="AlphaFoldDB" id="A0A426XES8"/>
<gene>
    <name evidence="1" type="ORF">B296_00032615</name>
</gene>
<protein>
    <submittedName>
        <fullName evidence="1">Uncharacterized protein</fullName>
    </submittedName>
</protein>
<evidence type="ECO:0000313" key="1">
    <source>
        <dbReference type="EMBL" id="RRT37988.1"/>
    </source>
</evidence>
<dbReference type="Proteomes" id="UP000287651">
    <property type="component" value="Unassembled WGS sequence"/>
</dbReference>
<accession>A0A426XES8</accession>
<organism evidence="1 2">
    <name type="scientific">Ensete ventricosum</name>
    <name type="common">Abyssinian banana</name>
    <name type="synonym">Musa ensete</name>
    <dbReference type="NCBI Taxonomy" id="4639"/>
    <lineage>
        <taxon>Eukaryota</taxon>
        <taxon>Viridiplantae</taxon>
        <taxon>Streptophyta</taxon>
        <taxon>Embryophyta</taxon>
        <taxon>Tracheophyta</taxon>
        <taxon>Spermatophyta</taxon>
        <taxon>Magnoliopsida</taxon>
        <taxon>Liliopsida</taxon>
        <taxon>Zingiberales</taxon>
        <taxon>Musaceae</taxon>
        <taxon>Ensete</taxon>
    </lineage>
</organism>